<accession>A0ABD3UHY5</accession>
<keyword evidence="2" id="KW-1185">Reference proteome</keyword>
<gene>
    <name evidence="1" type="ORF">ACJMK2_019042</name>
</gene>
<dbReference type="InterPro" id="IPR013761">
    <property type="entry name" value="SAM/pointed_sf"/>
</dbReference>
<dbReference type="Proteomes" id="UP001634394">
    <property type="component" value="Unassembled WGS sequence"/>
</dbReference>
<reference evidence="1 2" key="1">
    <citation type="submission" date="2024-11" db="EMBL/GenBank/DDBJ databases">
        <title>Chromosome-level genome assembly of the freshwater bivalve Anodonta woodiana.</title>
        <authorList>
            <person name="Chen X."/>
        </authorList>
    </citation>
    <scope>NUCLEOTIDE SEQUENCE [LARGE SCALE GENOMIC DNA]</scope>
    <source>
        <strain evidence="1">MN2024</strain>
        <tissue evidence="1">Gills</tissue>
    </source>
</reference>
<dbReference type="SUPFAM" id="SSF47769">
    <property type="entry name" value="SAM/Pointed domain"/>
    <property type="match status" value="1"/>
</dbReference>
<proteinExistence type="predicted"/>
<comment type="caution">
    <text evidence="1">The sequence shown here is derived from an EMBL/GenBank/DDBJ whole genome shotgun (WGS) entry which is preliminary data.</text>
</comment>
<evidence type="ECO:0000313" key="1">
    <source>
        <dbReference type="EMBL" id="KAL3848168.1"/>
    </source>
</evidence>
<protein>
    <recommendedName>
        <fullName evidence="3">SAM domain-containing protein</fullName>
    </recommendedName>
</protein>
<organism evidence="1 2">
    <name type="scientific">Sinanodonta woodiana</name>
    <name type="common">Chinese pond mussel</name>
    <name type="synonym">Anodonta woodiana</name>
    <dbReference type="NCBI Taxonomy" id="1069815"/>
    <lineage>
        <taxon>Eukaryota</taxon>
        <taxon>Metazoa</taxon>
        <taxon>Spiralia</taxon>
        <taxon>Lophotrochozoa</taxon>
        <taxon>Mollusca</taxon>
        <taxon>Bivalvia</taxon>
        <taxon>Autobranchia</taxon>
        <taxon>Heteroconchia</taxon>
        <taxon>Palaeoheterodonta</taxon>
        <taxon>Unionida</taxon>
        <taxon>Unionoidea</taxon>
        <taxon>Unionidae</taxon>
        <taxon>Unioninae</taxon>
        <taxon>Sinanodonta</taxon>
    </lineage>
</organism>
<evidence type="ECO:0000313" key="2">
    <source>
        <dbReference type="Proteomes" id="UP001634394"/>
    </source>
</evidence>
<name>A0ABD3UHY5_SINWO</name>
<dbReference type="Gene3D" id="1.10.150.50">
    <property type="entry name" value="Transcription Factor, Ets-1"/>
    <property type="match status" value="1"/>
</dbReference>
<sequence length="209" mass="24018">MSERTLDELGPTTLFERFMSERTLDELGSTTPFERFMSERTLDELGSTTPFERFMSERILDELGLSTLCERFQLEGKDASMIMSLSDSELIHLVVDTIGDRHRLQETINQNLKNTFANEPTETGTNNNITSSRVRISQEIAHEHATLFNGQIRGHKDQSPAAKVTETISMPWLDCSVCVFNKQVKQIYTNYNRKINITQSRFRSEKKSN</sequence>
<evidence type="ECO:0008006" key="3">
    <source>
        <dbReference type="Google" id="ProtNLM"/>
    </source>
</evidence>
<dbReference type="EMBL" id="JBJQND010000016">
    <property type="protein sequence ID" value="KAL3848168.1"/>
    <property type="molecule type" value="Genomic_DNA"/>
</dbReference>
<dbReference type="AlphaFoldDB" id="A0ABD3UHY5"/>
<dbReference type="CDD" id="cd09487">
    <property type="entry name" value="SAM_superfamily"/>
    <property type="match status" value="1"/>
</dbReference>